<feature type="transmembrane region" description="Helical" evidence="1">
    <location>
        <begin position="143"/>
        <end position="162"/>
    </location>
</feature>
<dbReference type="GO" id="GO:0019645">
    <property type="term" value="P:anaerobic electron transport chain"/>
    <property type="evidence" value="ECO:0007669"/>
    <property type="project" value="InterPro"/>
</dbReference>
<protein>
    <recommendedName>
        <fullName evidence="4">Dimethyl sulfoxide reductase</fullName>
    </recommendedName>
</protein>
<dbReference type="InterPro" id="IPR007059">
    <property type="entry name" value="DmsC"/>
</dbReference>
<dbReference type="GO" id="GO:0009390">
    <property type="term" value="C:dimethyl sulfoxide reductase complex"/>
    <property type="evidence" value="ECO:0007669"/>
    <property type="project" value="TreeGrafter"/>
</dbReference>
<dbReference type="RefSeq" id="WP_075709226.1">
    <property type="nucleotide sequence ID" value="NZ_MJMJ01000023.1"/>
</dbReference>
<evidence type="ECO:0008006" key="4">
    <source>
        <dbReference type="Google" id="ProtNLM"/>
    </source>
</evidence>
<feature type="transmembrane region" description="Helical" evidence="1">
    <location>
        <begin position="201"/>
        <end position="221"/>
    </location>
</feature>
<evidence type="ECO:0000313" key="2">
    <source>
        <dbReference type="EMBL" id="OLQ88056.1"/>
    </source>
</evidence>
<dbReference type="STRING" id="1381081.BIY22_07745"/>
<name>A0A1Q9HEB3_9VIBR</name>
<dbReference type="PANTHER" id="PTHR38095:SF3">
    <property type="entry name" value="ANAEROBIC DIMETHYL SULFOXIDE REDUCTASE, SUBUNIT C"/>
    <property type="match status" value="1"/>
</dbReference>
<keyword evidence="1" id="KW-0812">Transmembrane</keyword>
<feature type="transmembrane region" description="Helical" evidence="1">
    <location>
        <begin position="228"/>
        <end position="247"/>
    </location>
</feature>
<dbReference type="Pfam" id="PF04976">
    <property type="entry name" value="DmsC"/>
    <property type="match status" value="1"/>
</dbReference>
<dbReference type="GO" id="GO:0009389">
    <property type="term" value="F:dimethyl sulfoxide reductase activity"/>
    <property type="evidence" value="ECO:0007669"/>
    <property type="project" value="TreeGrafter"/>
</dbReference>
<feature type="transmembrane region" description="Helical" evidence="1">
    <location>
        <begin position="41"/>
        <end position="61"/>
    </location>
</feature>
<dbReference type="EMBL" id="MJMJ01000023">
    <property type="protein sequence ID" value="OLQ88056.1"/>
    <property type="molecule type" value="Genomic_DNA"/>
</dbReference>
<proteinExistence type="predicted"/>
<dbReference type="GO" id="GO:0005886">
    <property type="term" value="C:plasma membrane"/>
    <property type="evidence" value="ECO:0007669"/>
    <property type="project" value="TreeGrafter"/>
</dbReference>
<keyword evidence="1" id="KW-1133">Transmembrane helix</keyword>
<dbReference type="Proteomes" id="UP000186313">
    <property type="component" value="Unassembled WGS sequence"/>
</dbReference>
<keyword evidence="1" id="KW-0472">Membrane</keyword>
<feature type="transmembrane region" description="Helical" evidence="1">
    <location>
        <begin position="169"/>
        <end position="189"/>
    </location>
</feature>
<gene>
    <name evidence="2" type="ORF">BIY22_07745</name>
</gene>
<evidence type="ECO:0000256" key="1">
    <source>
        <dbReference type="SAM" id="Phobius"/>
    </source>
</evidence>
<comment type="caution">
    <text evidence="2">The sequence shown here is derived from an EMBL/GenBank/DDBJ whole genome shotgun (WGS) entry which is preliminary data.</text>
</comment>
<feature type="transmembrane region" description="Helical" evidence="1">
    <location>
        <begin position="6"/>
        <end position="29"/>
    </location>
</feature>
<evidence type="ECO:0000313" key="3">
    <source>
        <dbReference type="Proteomes" id="UP000186313"/>
    </source>
</evidence>
<feature type="transmembrane region" description="Helical" evidence="1">
    <location>
        <begin position="81"/>
        <end position="98"/>
    </location>
</feature>
<accession>A0A1Q9HEB3</accession>
<sequence length="255" mass="27304">MHELSLVFFTFLAQTAVGIVTLSTFGFLIGKVERSGHEKALWGALVALALGGIASLTHLGQPLRALNALGAIGQSPMSNEIIATILFGGLLFAAIVCMKFRQGSNTVKAVSLFSTFAGVVLVHTIPTIYTIESVTAWNNIYTTIYMVLTALIMGATIVFFICDSRLFKYTALISLLVGIILMPSYFGNIGLSSPSIFGEDALFWMLKLAFAGLAIVSLSSMKKGNTQFASLAVVFVAASEIAGRIGFFELWHIGM</sequence>
<reference evidence="2 3" key="1">
    <citation type="submission" date="2016-09" db="EMBL/GenBank/DDBJ databases">
        <title>Genomic Taxonomy of the Vibrionaceae.</title>
        <authorList>
            <person name="Gonzalez-Castillo A."/>
            <person name="Gomez-Gil B."/>
            <person name="Enciso-Ibarra K."/>
        </authorList>
    </citation>
    <scope>NUCLEOTIDE SEQUENCE [LARGE SCALE GENOMIC DNA]</scope>
    <source>
        <strain evidence="2 3">CAIM 703</strain>
    </source>
</reference>
<organism evidence="2 3">
    <name type="scientific">Vibrio panuliri</name>
    <dbReference type="NCBI Taxonomy" id="1381081"/>
    <lineage>
        <taxon>Bacteria</taxon>
        <taxon>Pseudomonadati</taxon>
        <taxon>Pseudomonadota</taxon>
        <taxon>Gammaproteobacteria</taxon>
        <taxon>Vibrionales</taxon>
        <taxon>Vibrionaceae</taxon>
        <taxon>Vibrio</taxon>
    </lineage>
</organism>
<dbReference type="AlphaFoldDB" id="A0A1Q9HEB3"/>
<feature type="transmembrane region" description="Helical" evidence="1">
    <location>
        <begin position="110"/>
        <end position="131"/>
    </location>
</feature>
<dbReference type="PANTHER" id="PTHR38095">
    <property type="entry name" value="ANAEROBIC DIMETHYL SULFOXIDE REDUCTASE CHAIN YNFH"/>
    <property type="match status" value="1"/>
</dbReference>
<dbReference type="OrthoDB" id="4394845at2"/>